<keyword evidence="1" id="KW-0378">Hydrolase</keyword>
<keyword evidence="2" id="KW-0597">Phosphoprotein</keyword>
<accession>A0A2S7TWZ8</accession>
<feature type="modified residue" description="4-aspartylphosphate" evidence="2">
    <location>
        <position position="60"/>
    </location>
</feature>
<dbReference type="SUPFAM" id="SSF52172">
    <property type="entry name" value="CheY-like"/>
    <property type="match status" value="1"/>
</dbReference>
<dbReference type="AlphaFoldDB" id="A0A2S7TWZ8"/>
<keyword evidence="3" id="KW-0175">Coiled coil</keyword>
<dbReference type="RefSeq" id="WP_105041730.1">
    <property type="nucleotide sequence ID" value="NZ_MQWA01000001.1"/>
</dbReference>
<sequence>MQKNSQSLRILALEDSEIDEALINRELKQGGIDFVFIRVESRSDFARAIKDFQPEIILSDYKLPTFDGAQALVMAKQLCPDVPVIMISGVVGEEVAVELLKNGATDFVLKDKLGRLVPVVQRALQEVESRNARRRAEEQLRELNEKLEHRVAERTRELWEKNTLMEEDLEMARELQMAFLPTTFPTLPQGVSPATSAVKFCSLFYPTSRVSGDIYNIVPLSETAVAVFVCDVMGHGVRAALVTAMMRALEEQLGDLASDPGKSLTQINRSLHVILQQLDTTLFVTASYYVVDIVTKRLTYAIAGHPSPLVVHHGTEKVEVLTDSFDTGPAMGLFEDVEYLTGETTVEEGDFILTFTDGIFEVENEQEQAFSEVRLRESIQNHVGLPMLKLVNEVSDEIVHFAKGREFTDDACLIGMEITRLPKCGTGVA</sequence>
<evidence type="ECO:0000256" key="1">
    <source>
        <dbReference type="ARBA" id="ARBA00022801"/>
    </source>
</evidence>
<evidence type="ECO:0000313" key="5">
    <source>
        <dbReference type="EMBL" id="PQJ27248.1"/>
    </source>
</evidence>
<evidence type="ECO:0000256" key="3">
    <source>
        <dbReference type="SAM" id="Coils"/>
    </source>
</evidence>
<dbReference type="Gene3D" id="3.60.40.10">
    <property type="entry name" value="PPM-type phosphatase domain"/>
    <property type="match status" value="1"/>
</dbReference>
<dbReference type="InterPro" id="IPR001932">
    <property type="entry name" value="PPM-type_phosphatase-like_dom"/>
</dbReference>
<dbReference type="GO" id="GO:0016791">
    <property type="term" value="F:phosphatase activity"/>
    <property type="evidence" value="ECO:0007669"/>
    <property type="project" value="TreeGrafter"/>
</dbReference>
<dbReference type="Gene3D" id="3.40.50.2300">
    <property type="match status" value="1"/>
</dbReference>
<dbReference type="InterPro" id="IPR036457">
    <property type="entry name" value="PPM-type-like_dom_sf"/>
</dbReference>
<dbReference type="Proteomes" id="UP000239907">
    <property type="component" value="Unassembled WGS sequence"/>
</dbReference>
<comment type="caution">
    <text evidence="5">The sequence shown here is derived from an EMBL/GenBank/DDBJ whole genome shotgun (WGS) entry which is preliminary data.</text>
</comment>
<gene>
    <name evidence="5" type="ORF">BSZ32_01205</name>
</gene>
<dbReference type="CDD" id="cd00156">
    <property type="entry name" value="REC"/>
    <property type="match status" value="1"/>
</dbReference>
<organism evidence="5 6">
    <name type="scientific">Rubritalea profundi</name>
    <dbReference type="NCBI Taxonomy" id="1658618"/>
    <lineage>
        <taxon>Bacteria</taxon>
        <taxon>Pseudomonadati</taxon>
        <taxon>Verrucomicrobiota</taxon>
        <taxon>Verrucomicrobiia</taxon>
        <taxon>Verrucomicrobiales</taxon>
        <taxon>Rubritaleaceae</taxon>
        <taxon>Rubritalea</taxon>
    </lineage>
</organism>
<reference evidence="5 6" key="1">
    <citation type="submission" date="2016-12" db="EMBL/GenBank/DDBJ databases">
        <title>Study of bacterial adaptation to deep sea.</title>
        <authorList>
            <person name="Song J."/>
            <person name="Yoshizawa S."/>
            <person name="Kogure K."/>
        </authorList>
    </citation>
    <scope>NUCLEOTIDE SEQUENCE [LARGE SCALE GENOMIC DNA]</scope>
    <source>
        <strain evidence="5 6">SAORIC-165</strain>
    </source>
</reference>
<dbReference type="SMART" id="SM00331">
    <property type="entry name" value="PP2C_SIG"/>
    <property type="match status" value="1"/>
</dbReference>
<dbReference type="GO" id="GO:0000160">
    <property type="term" value="P:phosphorelay signal transduction system"/>
    <property type="evidence" value="ECO:0007669"/>
    <property type="project" value="InterPro"/>
</dbReference>
<evidence type="ECO:0000256" key="2">
    <source>
        <dbReference type="PROSITE-ProRule" id="PRU00169"/>
    </source>
</evidence>
<feature type="domain" description="Response regulatory" evidence="4">
    <location>
        <begin position="9"/>
        <end position="125"/>
    </location>
</feature>
<dbReference type="PROSITE" id="PS50110">
    <property type="entry name" value="RESPONSE_REGULATORY"/>
    <property type="match status" value="1"/>
</dbReference>
<dbReference type="InterPro" id="IPR052016">
    <property type="entry name" value="Bact_Sigma-Reg"/>
</dbReference>
<dbReference type="Pfam" id="PF07228">
    <property type="entry name" value="SpoIIE"/>
    <property type="match status" value="1"/>
</dbReference>
<dbReference type="OrthoDB" id="9763484at2"/>
<dbReference type="PANTHER" id="PTHR43156">
    <property type="entry name" value="STAGE II SPORULATION PROTEIN E-RELATED"/>
    <property type="match status" value="1"/>
</dbReference>
<dbReference type="Pfam" id="PF00072">
    <property type="entry name" value="Response_reg"/>
    <property type="match status" value="1"/>
</dbReference>
<name>A0A2S7TWZ8_9BACT</name>
<proteinExistence type="predicted"/>
<evidence type="ECO:0000313" key="6">
    <source>
        <dbReference type="Proteomes" id="UP000239907"/>
    </source>
</evidence>
<feature type="coiled-coil region" evidence="3">
    <location>
        <begin position="126"/>
        <end position="157"/>
    </location>
</feature>
<keyword evidence="6" id="KW-1185">Reference proteome</keyword>
<dbReference type="EMBL" id="MQWA01000001">
    <property type="protein sequence ID" value="PQJ27248.1"/>
    <property type="molecule type" value="Genomic_DNA"/>
</dbReference>
<dbReference type="InterPro" id="IPR011006">
    <property type="entry name" value="CheY-like_superfamily"/>
</dbReference>
<dbReference type="SMART" id="SM00448">
    <property type="entry name" value="REC"/>
    <property type="match status" value="1"/>
</dbReference>
<dbReference type="InterPro" id="IPR001789">
    <property type="entry name" value="Sig_transdc_resp-reg_receiver"/>
</dbReference>
<protein>
    <recommendedName>
        <fullName evidence="4">Response regulatory domain-containing protein</fullName>
    </recommendedName>
</protein>
<dbReference type="PANTHER" id="PTHR43156:SF2">
    <property type="entry name" value="STAGE II SPORULATION PROTEIN E"/>
    <property type="match status" value="1"/>
</dbReference>
<evidence type="ECO:0000259" key="4">
    <source>
        <dbReference type="PROSITE" id="PS50110"/>
    </source>
</evidence>
<dbReference type="SUPFAM" id="SSF81606">
    <property type="entry name" value="PP2C-like"/>
    <property type="match status" value="1"/>
</dbReference>